<dbReference type="InterPro" id="IPR027785">
    <property type="entry name" value="UvrD-like_helicase_C"/>
</dbReference>
<dbReference type="Pfam" id="PF13538">
    <property type="entry name" value="UvrD_C_2"/>
    <property type="match status" value="1"/>
</dbReference>
<organism evidence="2 3">
    <name type="scientific">Planktothrix tepida PCC 9214</name>
    <dbReference type="NCBI Taxonomy" id="671072"/>
    <lineage>
        <taxon>Bacteria</taxon>
        <taxon>Bacillati</taxon>
        <taxon>Cyanobacteriota</taxon>
        <taxon>Cyanophyceae</taxon>
        <taxon>Oscillatoriophycideae</taxon>
        <taxon>Oscillatoriales</taxon>
        <taxon>Microcoleaceae</taxon>
        <taxon>Planktothrix</taxon>
    </lineage>
</organism>
<dbReference type="PANTHER" id="PTHR14136">
    <property type="entry name" value="BTB_POZ DOMAIN-CONTAINING PROTEIN KCTD9"/>
    <property type="match status" value="1"/>
</dbReference>
<evidence type="ECO:0000259" key="1">
    <source>
        <dbReference type="Pfam" id="PF13538"/>
    </source>
</evidence>
<dbReference type="InterPro" id="IPR001646">
    <property type="entry name" value="5peptide_repeat"/>
</dbReference>
<dbReference type="PANTHER" id="PTHR14136:SF17">
    <property type="entry name" value="BTB_POZ DOMAIN-CONTAINING PROTEIN KCTD9"/>
    <property type="match status" value="1"/>
</dbReference>
<feature type="domain" description="UvrD-like helicase C-terminal" evidence="1">
    <location>
        <begin position="681"/>
        <end position="731"/>
    </location>
</feature>
<dbReference type="EMBL" id="CZDF01000154">
    <property type="protein sequence ID" value="CUR32732.1"/>
    <property type="molecule type" value="Genomic_DNA"/>
</dbReference>
<dbReference type="InterPro" id="IPR051082">
    <property type="entry name" value="Pentapeptide-BTB/POZ_domain"/>
</dbReference>
<dbReference type="STRING" id="671072.PL9214490279"/>
<evidence type="ECO:0000313" key="2">
    <source>
        <dbReference type="EMBL" id="CUR32732.1"/>
    </source>
</evidence>
<name>A0A1J1LLC3_9CYAN</name>
<dbReference type="Gene3D" id="3.40.50.300">
    <property type="entry name" value="P-loop containing nucleotide triphosphate hydrolases"/>
    <property type="match status" value="2"/>
</dbReference>
<dbReference type="Gene3D" id="2.160.20.80">
    <property type="entry name" value="E3 ubiquitin-protein ligase SopA"/>
    <property type="match status" value="1"/>
</dbReference>
<reference evidence="3" key="1">
    <citation type="submission" date="2015-10" db="EMBL/GenBank/DDBJ databases">
        <authorList>
            <person name="Regsiter A."/>
            <person name="william w."/>
        </authorList>
    </citation>
    <scope>NUCLEOTIDE SEQUENCE [LARGE SCALE GENOMIC DNA]</scope>
</reference>
<accession>A0A1J1LLC3</accession>
<sequence length="938" mass="105237">MGESLSPDRKFITTEPLFMAGEKAESQVWMAICQSFEPRDCIAYWRYPIFSKLGTFRKEPDILIVDAELGLIIIEVKSITIEQILGITGHRWELQEFYTTQANPYQQAEHQLFALLDYCNLEEILHQKVPGRVLVALPRILHSQWQYRGFDRLPSSPPILFQEDLGFKGVESSITANTPFFSEPSPVNGQDSSLIEKIENAPLVTRGSELSEEQWGLLKAVISGTPLFRPPTRRFFFSQTDDLETALTRSAVLAIARQRISELDLQQEQIAKVIPPGPQRIRGIAGSGKTVLLCQKAAQMHLKNPEWDIAFVFFSRSLYDPILQQIDQWLRRFSCNQIRYDPQNSKLKVLHAWGAKDQPGFYRTICQAAGVWSQSVQQTTRSNANEALAEACYHLLASATIPAIFDAILIDEGQDFIVEEDLKFEGKQPFYWMAYQALRPVHREEDNNSEIPQKRLIWAYDEVQSLESLKVPTASELFGDEWGQLVTGEYGNGIKKTEIMSRCYRIPAPILTAAHGIGLGLLRPQGLLTGMKWAEDWETMGYKVILTNLKEPENDPHNSPLKLGETITLYRPEHNSPNPVSALWKKPLIEFEAYRSRSEELTALSDRILYNLKIDGLRPSREILVIVLGMGWEAIELETKIANFLMQQGIDIFIPGTPDCNILKPTSNNAHANQFWCEGGVTISRIHRAKGHEADMVYLVGLDQIAVAENNLNFRNQLFVAMTRSRGWLRLSGLGSYPFYEELARVIESGNTLTFRLRFPPQRDISITDGGELLRRYKNGDRNFQGANLSALDLTGVNLSHANLIGANLQQTNLTHANLNYAKLVVANLSQANMTGANLQRVKCVGTNLQQTRLNSCDLSRADLSHADLSQAQLVRANLKDANLSGTNLTQADLSYATLQGAVVNEANGTEVILTGAILPDGWIFAGAIGRPSLNQLS</sequence>
<dbReference type="SUPFAM" id="SSF52540">
    <property type="entry name" value="P-loop containing nucleoside triphosphate hydrolases"/>
    <property type="match status" value="1"/>
</dbReference>
<evidence type="ECO:0000313" key="3">
    <source>
        <dbReference type="Proteomes" id="UP000184315"/>
    </source>
</evidence>
<dbReference type="RefSeq" id="WP_072719478.1">
    <property type="nucleotide sequence ID" value="NZ_LN889801.1"/>
</dbReference>
<dbReference type="OrthoDB" id="7066673at2"/>
<dbReference type="Proteomes" id="UP000184315">
    <property type="component" value="Unassembled WGS sequence"/>
</dbReference>
<dbReference type="Pfam" id="PF00805">
    <property type="entry name" value="Pentapeptide"/>
    <property type="match status" value="2"/>
</dbReference>
<dbReference type="AlphaFoldDB" id="A0A1J1LLC3"/>
<gene>
    <name evidence="2" type="ORF">PL9214490279</name>
</gene>
<dbReference type="InterPro" id="IPR027417">
    <property type="entry name" value="P-loop_NTPase"/>
</dbReference>
<keyword evidence="3" id="KW-1185">Reference proteome</keyword>
<proteinExistence type="predicted"/>
<dbReference type="SUPFAM" id="SSF141571">
    <property type="entry name" value="Pentapeptide repeat-like"/>
    <property type="match status" value="1"/>
</dbReference>
<protein>
    <submittedName>
        <fullName evidence="2">Pentapeptide repeat protein</fullName>
    </submittedName>
</protein>